<dbReference type="EMBL" id="AMZH03014073">
    <property type="protein sequence ID" value="RRT48262.1"/>
    <property type="molecule type" value="Genomic_DNA"/>
</dbReference>
<evidence type="ECO:0000313" key="2">
    <source>
        <dbReference type="EMBL" id="RRT48262.1"/>
    </source>
</evidence>
<protein>
    <submittedName>
        <fullName evidence="2">Uncharacterized protein</fullName>
    </submittedName>
</protein>
<reference evidence="2 3" key="1">
    <citation type="journal article" date="2014" name="Agronomy (Basel)">
        <title>A Draft Genome Sequence for Ensete ventricosum, the Drought-Tolerant Tree Against Hunger.</title>
        <authorList>
            <person name="Harrison J."/>
            <person name="Moore K.A."/>
            <person name="Paszkiewicz K."/>
            <person name="Jones T."/>
            <person name="Grant M."/>
            <person name="Ambacheew D."/>
            <person name="Muzemil S."/>
            <person name="Studholme D.J."/>
        </authorList>
    </citation>
    <scope>NUCLEOTIDE SEQUENCE [LARGE SCALE GENOMIC DNA]</scope>
</reference>
<dbReference type="InterPro" id="IPR028934">
    <property type="entry name" value="Vps26-related"/>
</dbReference>
<accession>A0A426Y948</accession>
<evidence type="ECO:0000256" key="1">
    <source>
        <dbReference type="ARBA" id="ARBA00009100"/>
    </source>
</evidence>
<sequence>MRGYLHKSLSTALEFIVENDSVLGQHPTSILMGLSSLAGCFRVTGKILTQCSLKDPITGDLTVEASAVPIDSVDIQLLRVESILAGERFITDTSVIQTTQV</sequence>
<proteinExistence type="inferred from homology"/>
<dbReference type="Proteomes" id="UP000287651">
    <property type="component" value="Unassembled WGS sequence"/>
</dbReference>
<evidence type="ECO:0000313" key="3">
    <source>
        <dbReference type="Proteomes" id="UP000287651"/>
    </source>
</evidence>
<dbReference type="InterPro" id="IPR014752">
    <property type="entry name" value="Arrestin-like_C"/>
</dbReference>
<dbReference type="AlphaFoldDB" id="A0A426Y948"/>
<dbReference type="Gene3D" id="2.60.40.640">
    <property type="match status" value="1"/>
</dbReference>
<organism evidence="2 3">
    <name type="scientific">Ensete ventricosum</name>
    <name type="common">Abyssinian banana</name>
    <name type="synonym">Musa ensete</name>
    <dbReference type="NCBI Taxonomy" id="4639"/>
    <lineage>
        <taxon>Eukaryota</taxon>
        <taxon>Viridiplantae</taxon>
        <taxon>Streptophyta</taxon>
        <taxon>Embryophyta</taxon>
        <taxon>Tracheophyta</taxon>
        <taxon>Spermatophyta</taxon>
        <taxon>Magnoliopsida</taxon>
        <taxon>Liliopsida</taxon>
        <taxon>Zingiberales</taxon>
        <taxon>Musaceae</taxon>
        <taxon>Ensete</taxon>
    </lineage>
</organism>
<name>A0A426Y948_ENSVE</name>
<comment type="caution">
    <text evidence="2">The sequence shown here is derived from an EMBL/GenBank/DDBJ whole genome shotgun (WGS) entry which is preliminary data.</text>
</comment>
<dbReference type="GO" id="GO:0006886">
    <property type="term" value="P:intracellular protein transport"/>
    <property type="evidence" value="ECO:0007669"/>
    <property type="project" value="InterPro"/>
</dbReference>
<comment type="similarity">
    <text evidence="1">Belongs to the VPS26 family.</text>
</comment>
<dbReference type="PANTHER" id="PTHR12233">
    <property type="entry name" value="VACUOLAR PROTEIN SORTING 26 RELATED"/>
    <property type="match status" value="1"/>
</dbReference>
<gene>
    <name evidence="2" type="ORF">B296_00053218</name>
</gene>